<accession>A0A0R1LJ74</accession>
<proteinExistence type="predicted"/>
<keyword evidence="3" id="KW-1185">Reference proteome</keyword>
<dbReference type="RefSeq" id="WP_057801229.1">
    <property type="nucleotide sequence ID" value="NZ_AZDV01000005.1"/>
</dbReference>
<gene>
    <name evidence="2" type="ORF">FD25_GL002427</name>
</gene>
<feature type="signal peptide" evidence="1">
    <location>
        <begin position="1"/>
        <end position="28"/>
    </location>
</feature>
<comment type="caution">
    <text evidence="2">The sequence shown here is derived from an EMBL/GenBank/DDBJ whole genome shotgun (WGS) entry which is preliminary data.</text>
</comment>
<dbReference type="AlphaFoldDB" id="A0A0R1LJ74"/>
<feature type="chain" id="PRO_5006407358" evidence="1">
    <location>
        <begin position="29"/>
        <end position="604"/>
    </location>
</feature>
<reference evidence="2 3" key="1">
    <citation type="journal article" date="2015" name="Genome Announc.">
        <title>Expanding the biotechnology potential of lactobacilli through comparative genomics of 213 strains and associated genera.</title>
        <authorList>
            <person name="Sun Z."/>
            <person name="Harris H.M."/>
            <person name="McCann A."/>
            <person name="Guo C."/>
            <person name="Argimon S."/>
            <person name="Zhang W."/>
            <person name="Yang X."/>
            <person name="Jeffery I.B."/>
            <person name="Cooney J.C."/>
            <person name="Kagawa T.F."/>
            <person name="Liu W."/>
            <person name="Song Y."/>
            <person name="Salvetti E."/>
            <person name="Wrobel A."/>
            <person name="Rasinkangas P."/>
            <person name="Parkhill J."/>
            <person name="Rea M.C."/>
            <person name="O'Sullivan O."/>
            <person name="Ritari J."/>
            <person name="Douillard F.P."/>
            <person name="Paul Ross R."/>
            <person name="Yang R."/>
            <person name="Briner A.E."/>
            <person name="Felis G.E."/>
            <person name="de Vos W.M."/>
            <person name="Barrangou R."/>
            <person name="Klaenhammer T.R."/>
            <person name="Caufield P.W."/>
            <person name="Cui Y."/>
            <person name="Zhang H."/>
            <person name="O'Toole P.W."/>
        </authorList>
    </citation>
    <scope>NUCLEOTIDE SEQUENCE [LARGE SCALE GENOMIC DNA]</scope>
    <source>
        <strain evidence="2 3">DSM 19394</strain>
    </source>
</reference>
<evidence type="ECO:0000256" key="1">
    <source>
        <dbReference type="SAM" id="SignalP"/>
    </source>
</evidence>
<keyword evidence="1" id="KW-0732">Signal</keyword>
<organism evidence="2 3">
    <name type="scientific">Levilactobacillus acidifarinae DSM 19394 = JCM 15949</name>
    <dbReference type="NCBI Taxonomy" id="1423715"/>
    <lineage>
        <taxon>Bacteria</taxon>
        <taxon>Bacillati</taxon>
        <taxon>Bacillota</taxon>
        <taxon>Bacilli</taxon>
        <taxon>Lactobacillales</taxon>
        <taxon>Lactobacillaceae</taxon>
        <taxon>Levilactobacillus</taxon>
    </lineage>
</organism>
<name>A0A0R1LJ74_9LACO</name>
<evidence type="ECO:0000313" key="2">
    <source>
        <dbReference type="EMBL" id="KRK95966.1"/>
    </source>
</evidence>
<sequence>MLKHWGQVTAVLAAIGGGVLLATTPAQAKAGYTITKVQSIRRTAYHVKNDKKTLFTWDKTHTKRLRILNQMDSADQTMSWMADQKVTMTHNGKSATYLHIGDEYNSDDGYVYAKLMVKGYSKGYQTDAAYFGYYRLDAATKVGVSPSGSVTIPKGTVVQTAYSASNGHESLIINGDALSYQLRQKLGLTGTQRLKAVDLNAVKVTPVAQPAYNTVKHNSFADTHASNLFAGTPNAGTQKQLFRTTSDGYVEYYDNGATQTQSEAVPQGKPASQKILQSSTSHGVTTVAYRTHIKGLKDTPTTVAGKAGYQLTIAPQTKTTTVKDKIYDTYLIGGQPFFTYETDTSLPVTAKKVSAKTLASLNKATKAPTYYRTTKKVTVSAPFDAYVSGTLNSKITLPKGTIVAGTLTTQRTKKQTSRVLQLDTSRLSANLLKPGYQRGLWGSQEPATTKNTAAFTRVKRPAYLPRYGSAGDLYLGSTTKALMAGGIAKQSVQLTTNGYVEVRQNDVTGRSTEYRAQPKTSVKIQRTTIKGHTRYLYLAKKLSGFKTTQVKLHGKTQYRLALVNPQKTYAVDFDPEGDEDSSLSYFGFLQLGGKTFYTGYSLGD</sequence>
<protein>
    <submittedName>
        <fullName evidence="2">Uncharacterized protein</fullName>
    </submittedName>
</protein>
<dbReference type="OrthoDB" id="2309458at2"/>
<evidence type="ECO:0000313" key="3">
    <source>
        <dbReference type="Proteomes" id="UP000051955"/>
    </source>
</evidence>
<dbReference type="Proteomes" id="UP000051955">
    <property type="component" value="Unassembled WGS sequence"/>
</dbReference>
<dbReference type="EMBL" id="AZDV01000005">
    <property type="protein sequence ID" value="KRK95966.1"/>
    <property type="molecule type" value="Genomic_DNA"/>
</dbReference>
<dbReference type="PATRIC" id="fig|1423715.3.peg.2504"/>